<keyword evidence="1" id="KW-1185">Reference proteome</keyword>
<sequence>MSCMNRTRAMSMSPPCSTVVLNNTPSPVIDTKVNSTQTTNYHSTDTSERIKDINSVNSQLKPSLLNNSNEIIKKKSNIDVEVQVDSINKPLRVNDQRSLPNQIYHTRNRRVLK</sequence>
<evidence type="ECO:0000313" key="1">
    <source>
        <dbReference type="Proteomes" id="UP000050795"/>
    </source>
</evidence>
<protein>
    <submittedName>
        <fullName evidence="2">Uncharacterized protein</fullName>
    </submittedName>
</protein>
<dbReference type="WBParaSite" id="TREG1_51860.1">
    <property type="protein sequence ID" value="TREG1_51860.1"/>
    <property type="gene ID" value="TREG1_51860"/>
</dbReference>
<dbReference type="Proteomes" id="UP000050795">
    <property type="component" value="Unassembled WGS sequence"/>
</dbReference>
<organism evidence="1 2">
    <name type="scientific">Trichobilharzia regenti</name>
    <name type="common">Nasal bird schistosome</name>
    <dbReference type="NCBI Taxonomy" id="157069"/>
    <lineage>
        <taxon>Eukaryota</taxon>
        <taxon>Metazoa</taxon>
        <taxon>Spiralia</taxon>
        <taxon>Lophotrochozoa</taxon>
        <taxon>Platyhelminthes</taxon>
        <taxon>Trematoda</taxon>
        <taxon>Digenea</taxon>
        <taxon>Strigeidida</taxon>
        <taxon>Schistosomatoidea</taxon>
        <taxon>Schistosomatidae</taxon>
        <taxon>Trichobilharzia</taxon>
    </lineage>
</organism>
<accession>A0AA85JXL1</accession>
<evidence type="ECO:0000313" key="2">
    <source>
        <dbReference type="WBParaSite" id="TREG1_51860.1"/>
    </source>
</evidence>
<reference evidence="1" key="1">
    <citation type="submission" date="2022-06" db="EMBL/GenBank/DDBJ databases">
        <authorList>
            <person name="Berger JAMES D."/>
            <person name="Berger JAMES D."/>
        </authorList>
    </citation>
    <scope>NUCLEOTIDE SEQUENCE [LARGE SCALE GENOMIC DNA]</scope>
</reference>
<dbReference type="AlphaFoldDB" id="A0AA85JXL1"/>
<reference evidence="2" key="2">
    <citation type="submission" date="2023-11" db="UniProtKB">
        <authorList>
            <consortium name="WormBaseParasite"/>
        </authorList>
    </citation>
    <scope>IDENTIFICATION</scope>
</reference>
<name>A0AA85JXL1_TRIRE</name>
<proteinExistence type="predicted"/>